<evidence type="ECO:0000259" key="3">
    <source>
        <dbReference type="PROSITE" id="PS50011"/>
    </source>
</evidence>
<dbReference type="Gene3D" id="3.90.1580.10">
    <property type="entry name" value="paralog of FGE (formylglycine-generating enzyme)"/>
    <property type="match status" value="1"/>
</dbReference>
<dbReference type="PROSITE" id="PS00107">
    <property type="entry name" value="PROTEIN_KINASE_ATP"/>
    <property type="match status" value="1"/>
</dbReference>
<dbReference type="InterPro" id="IPR005532">
    <property type="entry name" value="SUMF_dom"/>
</dbReference>
<protein>
    <submittedName>
        <fullName evidence="4">Serine/threonine protein kinase</fullName>
    </submittedName>
</protein>
<name>A9B4Y3_HERA2</name>
<evidence type="ECO:0000313" key="5">
    <source>
        <dbReference type="Proteomes" id="UP000000787"/>
    </source>
</evidence>
<feature type="compositionally biased region" description="Polar residues" evidence="2">
    <location>
        <begin position="352"/>
        <end position="365"/>
    </location>
</feature>
<evidence type="ECO:0000256" key="1">
    <source>
        <dbReference type="PROSITE-ProRule" id="PRU10141"/>
    </source>
</evidence>
<keyword evidence="4" id="KW-0418">Kinase</keyword>
<dbReference type="PANTHER" id="PTHR23150:SF19">
    <property type="entry name" value="FORMYLGLYCINE-GENERATING ENZYME"/>
    <property type="match status" value="1"/>
</dbReference>
<dbReference type="GO" id="GO:0004674">
    <property type="term" value="F:protein serine/threonine kinase activity"/>
    <property type="evidence" value="ECO:0007669"/>
    <property type="project" value="UniProtKB-KW"/>
</dbReference>
<dbReference type="eggNOG" id="COG1262">
    <property type="taxonomic scope" value="Bacteria"/>
</dbReference>
<dbReference type="Pfam" id="PF03781">
    <property type="entry name" value="FGE-sulfatase"/>
    <property type="match status" value="1"/>
</dbReference>
<dbReference type="InterPro" id="IPR051043">
    <property type="entry name" value="Sulfatase_Mod_Factor_Kinase"/>
</dbReference>
<feature type="domain" description="Protein kinase" evidence="3">
    <location>
        <begin position="57"/>
        <end position="308"/>
    </location>
</feature>
<dbReference type="EMBL" id="CP000875">
    <property type="protein sequence ID" value="ABX05706.1"/>
    <property type="molecule type" value="Genomic_DNA"/>
</dbReference>
<dbReference type="Gene3D" id="1.10.510.10">
    <property type="entry name" value="Transferase(Phosphotransferase) domain 1"/>
    <property type="match status" value="1"/>
</dbReference>
<feature type="region of interest" description="Disordered" evidence="2">
    <location>
        <begin position="351"/>
        <end position="375"/>
    </location>
</feature>
<keyword evidence="1" id="KW-0067">ATP-binding</keyword>
<dbReference type="SUPFAM" id="SSF56112">
    <property type="entry name" value="Protein kinase-like (PK-like)"/>
    <property type="match status" value="1"/>
</dbReference>
<dbReference type="InterPro" id="IPR042095">
    <property type="entry name" value="SUMF_sf"/>
</dbReference>
<feature type="binding site" evidence="1">
    <location>
        <position position="86"/>
    </location>
    <ligand>
        <name>ATP</name>
        <dbReference type="ChEBI" id="CHEBI:30616"/>
    </ligand>
</feature>
<dbReference type="GO" id="GO:0120147">
    <property type="term" value="F:formylglycine-generating oxidase activity"/>
    <property type="evidence" value="ECO:0007669"/>
    <property type="project" value="TreeGrafter"/>
</dbReference>
<accession>A9B4Y3</accession>
<dbReference type="InterPro" id="IPR011009">
    <property type="entry name" value="Kinase-like_dom_sf"/>
</dbReference>
<dbReference type="InterPro" id="IPR017441">
    <property type="entry name" value="Protein_kinase_ATP_BS"/>
</dbReference>
<keyword evidence="1" id="KW-0547">Nucleotide-binding</keyword>
<keyword evidence="4" id="KW-0723">Serine/threonine-protein kinase</keyword>
<dbReference type="PANTHER" id="PTHR23150">
    <property type="entry name" value="SULFATASE MODIFYING FACTOR 1, 2"/>
    <property type="match status" value="1"/>
</dbReference>
<dbReference type="InterPro" id="IPR016187">
    <property type="entry name" value="CTDL_fold"/>
</dbReference>
<dbReference type="SMART" id="SM00220">
    <property type="entry name" value="S_TKc"/>
    <property type="match status" value="1"/>
</dbReference>
<keyword evidence="4" id="KW-0808">Transferase</keyword>
<dbReference type="InterPro" id="IPR000719">
    <property type="entry name" value="Prot_kinase_dom"/>
</dbReference>
<dbReference type="Pfam" id="PF00069">
    <property type="entry name" value="Pkinase"/>
    <property type="match status" value="1"/>
</dbReference>
<dbReference type="HOGENOM" id="CLU_022655_0_0_0"/>
<organism evidence="4 5">
    <name type="scientific">Herpetosiphon aurantiacus (strain ATCC 23779 / DSM 785 / 114-95)</name>
    <dbReference type="NCBI Taxonomy" id="316274"/>
    <lineage>
        <taxon>Bacteria</taxon>
        <taxon>Bacillati</taxon>
        <taxon>Chloroflexota</taxon>
        <taxon>Chloroflexia</taxon>
        <taxon>Herpetosiphonales</taxon>
        <taxon>Herpetosiphonaceae</taxon>
        <taxon>Herpetosiphon</taxon>
    </lineage>
</organism>
<dbReference type="PROSITE" id="PS50011">
    <property type="entry name" value="PROTEIN_KINASE_DOM"/>
    <property type="match status" value="1"/>
</dbReference>
<dbReference type="CDD" id="cd14014">
    <property type="entry name" value="STKc_PknB_like"/>
    <property type="match status" value="1"/>
</dbReference>
<dbReference type="Proteomes" id="UP000000787">
    <property type="component" value="Chromosome"/>
</dbReference>
<gene>
    <name evidence="4" type="ordered locus">Haur_3068</name>
</gene>
<keyword evidence="5" id="KW-1185">Reference proteome</keyword>
<dbReference type="GO" id="GO:0005524">
    <property type="term" value="F:ATP binding"/>
    <property type="evidence" value="ECO:0007669"/>
    <property type="project" value="UniProtKB-UniRule"/>
</dbReference>
<dbReference type="BioCyc" id="HAUR316274:GHYA-3100-MONOMER"/>
<reference evidence="4 5" key="1">
    <citation type="journal article" date="2011" name="Stand. Genomic Sci.">
        <title>Complete genome sequence of the filamentous gliding predatory bacterium Herpetosiphon aurantiacus type strain (114-95(T)).</title>
        <authorList>
            <person name="Kiss H."/>
            <person name="Nett M."/>
            <person name="Domin N."/>
            <person name="Martin K."/>
            <person name="Maresca J.A."/>
            <person name="Copeland A."/>
            <person name="Lapidus A."/>
            <person name="Lucas S."/>
            <person name="Berry K.W."/>
            <person name="Glavina Del Rio T."/>
            <person name="Dalin E."/>
            <person name="Tice H."/>
            <person name="Pitluck S."/>
            <person name="Richardson P."/>
            <person name="Bruce D."/>
            <person name="Goodwin L."/>
            <person name="Han C."/>
            <person name="Detter J.C."/>
            <person name="Schmutz J."/>
            <person name="Brettin T."/>
            <person name="Land M."/>
            <person name="Hauser L."/>
            <person name="Kyrpides N.C."/>
            <person name="Ivanova N."/>
            <person name="Goker M."/>
            <person name="Woyke T."/>
            <person name="Klenk H.P."/>
            <person name="Bryant D.A."/>
        </authorList>
    </citation>
    <scope>NUCLEOTIDE SEQUENCE [LARGE SCALE GENOMIC DNA]</scope>
    <source>
        <strain evidence="5">ATCC 23779 / DSM 785 / 114-95</strain>
    </source>
</reference>
<dbReference type="STRING" id="316274.Haur_3068"/>
<dbReference type="KEGG" id="hau:Haur_3068"/>
<dbReference type="InParanoid" id="A9B4Y3"/>
<dbReference type="eggNOG" id="COG0515">
    <property type="taxonomic scope" value="Bacteria"/>
</dbReference>
<sequence>MSTVMNALACTNCQMLLAPGARFCSHCGTVAPTPPAINLPREASGTLRRGVILQERYKIMTFIGAGGFSRVYGAIDLRLKTPCAIKENNEFDQSAHAQFLAEAQLLARLRHPSMTKVTDYFTDPSGAQFLVMEYAPGKDLEKMMDEAEEMVSWRKVAEWGQIVCDVLTYLHTQEPPIIHRDIKPANLRLTPHGDLMVIDLGIAKEYRDGSATTRAAQAYSGGYSPIEQYLGQGTDPRSDLYALGATLYHLLVGKMPPEAPNRLRGISMQTVEQARPDIPVLLARAIDRAMAIEPDHRPPSAAALHMVFERVLEQDQAVSISQPAVIAQAATARTLQAAAHAVATPVAISQPRIGTQPRSTTNAGQPSRPLHVPSELRAERLPHGIIWEGDRREMVRVMAGPMPMGSEGNDPDEVPVHRLDLKTFLIDRFPVTCADYARFVQETGTTPPRYWGGPLPPHMIEDHPVVEITHDEARAYARWAGKRLPTEAEWEKAATWDATTGHKRVYPWGDQWDEHRANAREGGAGGTVPIGAYSPQGDSPCGAAEMAGNIWEWTDTAYKRYPYDPSDGRDFPKNAGLRVTRGGSWSCSPDALRGANRNIAAANDADFEVGFRCAADVREDW</sequence>
<dbReference type="Gene3D" id="3.30.200.20">
    <property type="entry name" value="Phosphorylase Kinase, domain 1"/>
    <property type="match status" value="1"/>
</dbReference>
<dbReference type="SUPFAM" id="SSF56436">
    <property type="entry name" value="C-type lectin-like"/>
    <property type="match status" value="1"/>
</dbReference>
<evidence type="ECO:0000313" key="4">
    <source>
        <dbReference type="EMBL" id="ABX05706.1"/>
    </source>
</evidence>
<evidence type="ECO:0000256" key="2">
    <source>
        <dbReference type="SAM" id="MobiDB-lite"/>
    </source>
</evidence>
<dbReference type="AlphaFoldDB" id="A9B4Y3"/>
<proteinExistence type="predicted"/>